<evidence type="ECO:0000256" key="1">
    <source>
        <dbReference type="SAM" id="MobiDB-lite"/>
    </source>
</evidence>
<gene>
    <name evidence="2" type="ORF">AMAG_14888</name>
</gene>
<reference evidence="2 3" key="1">
    <citation type="submission" date="2009-11" db="EMBL/GenBank/DDBJ databases">
        <title>Annotation of Allomyces macrogynus ATCC 38327.</title>
        <authorList>
            <consortium name="The Broad Institute Genome Sequencing Platform"/>
            <person name="Russ C."/>
            <person name="Cuomo C."/>
            <person name="Burger G."/>
            <person name="Gray M.W."/>
            <person name="Holland P.W.H."/>
            <person name="King N."/>
            <person name="Lang F.B.F."/>
            <person name="Roger A.J."/>
            <person name="Ruiz-Trillo I."/>
            <person name="Young S.K."/>
            <person name="Zeng Q."/>
            <person name="Gargeya S."/>
            <person name="Fitzgerald M."/>
            <person name="Haas B."/>
            <person name="Abouelleil A."/>
            <person name="Alvarado L."/>
            <person name="Arachchi H.M."/>
            <person name="Berlin A."/>
            <person name="Chapman S.B."/>
            <person name="Gearin G."/>
            <person name="Goldberg J."/>
            <person name="Griggs A."/>
            <person name="Gujja S."/>
            <person name="Hansen M."/>
            <person name="Heiman D."/>
            <person name="Howarth C."/>
            <person name="Larimer J."/>
            <person name="Lui A."/>
            <person name="MacDonald P.J.P."/>
            <person name="McCowen C."/>
            <person name="Montmayeur A."/>
            <person name="Murphy C."/>
            <person name="Neiman D."/>
            <person name="Pearson M."/>
            <person name="Priest M."/>
            <person name="Roberts A."/>
            <person name="Saif S."/>
            <person name="Shea T."/>
            <person name="Sisk P."/>
            <person name="Stolte C."/>
            <person name="Sykes S."/>
            <person name="Wortman J."/>
            <person name="Nusbaum C."/>
            <person name="Birren B."/>
        </authorList>
    </citation>
    <scope>NUCLEOTIDE SEQUENCE [LARGE SCALE GENOMIC DNA]</scope>
    <source>
        <strain evidence="2 3">ATCC 38327</strain>
    </source>
</reference>
<sequence length="111" mass="12684">MLTLRDTLSERVHAKRCKQLRQIDHETRTLLARLEYKAPTYKVASWNTQRLQTLHYLVNVSHHKSKYVKEMNHLQTATPNDKADRSANASRTASPLPDIHGKRAGGSAPTR</sequence>
<dbReference type="VEuPathDB" id="FungiDB:AMAG_14888"/>
<dbReference type="AlphaFoldDB" id="A0A0L0T7R3"/>
<keyword evidence="3" id="KW-1185">Reference proteome</keyword>
<dbReference type="EMBL" id="GG745368">
    <property type="protein sequence ID" value="KNE70765.1"/>
    <property type="molecule type" value="Genomic_DNA"/>
</dbReference>
<feature type="region of interest" description="Disordered" evidence="1">
    <location>
        <begin position="73"/>
        <end position="111"/>
    </location>
</feature>
<evidence type="ECO:0000313" key="2">
    <source>
        <dbReference type="EMBL" id="KNE70765.1"/>
    </source>
</evidence>
<name>A0A0L0T7R3_ALLM3</name>
<accession>A0A0L0T7R3</accession>
<reference evidence="3" key="2">
    <citation type="submission" date="2009-11" db="EMBL/GenBank/DDBJ databases">
        <title>The Genome Sequence of Allomyces macrogynus strain ATCC 38327.</title>
        <authorList>
            <consortium name="The Broad Institute Genome Sequencing Platform"/>
            <person name="Russ C."/>
            <person name="Cuomo C."/>
            <person name="Shea T."/>
            <person name="Young S.K."/>
            <person name="Zeng Q."/>
            <person name="Koehrsen M."/>
            <person name="Haas B."/>
            <person name="Borodovsky M."/>
            <person name="Guigo R."/>
            <person name="Alvarado L."/>
            <person name="Berlin A."/>
            <person name="Borenstein D."/>
            <person name="Chen Z."/>
            <person name="Engels R."/>
            <person name="Freedman E."/>
            <person name="Gellesch M."/>
            <person name="Goldberg J."/>
            <person name="Griggs A."/>
            <person name="Gujja S."/>
            <person name="Heiman D."/>
            <person name="Hepburn T."/>
            <person name="Howarth C."/>
            <person name="Jen D."/>
            <person name="Larson L."/>
            <person name="Lewis B."/>
            <person name="Mehta T."/>
            <person name="Park D."/>
            <person name="Pearson M."/>
            <person name="Roberts A."/>
            <person name="Saif S."/>
            <person name="Shenoy N."/>
            <person name="Sisk P."/>
            <person name="Stolte C."/>
            <person name="Sykes S."/>
            <person name="Walk T."/>
            <person name="White J."/>
            <person name="Yandava C."/>
            <person name="Burger G."/>
            <person name="Gray M.W."/>
            <person name="Holland P.W.H."/>
            <person name="King N."/>
            <person name="Lang F.B.F."/>
            <person name="Roger A.J."/>
            <person name="Ruiz-Trillo I."/>
            <person name="Lander E."/>
            <person name="Nusbaum C."/>
        </authorList>
    </citation>
    <scope>NUCLEOTIDE SEQUENCE [LARGE SCALE GENOMIC DNA]</scope>
    <source>
        <strain evidence="3">ATCC 38327</strain>
    </source>
</reference>
<proteinExistence type="predicted"/>
<protein>
    <submittedName>
        <fullName evidence="2">Uncharacterized protein</fullName>
    </submittedName>
</protein>
<organism evidence="2 3">
    <name type="scientific">Allomyces macrogynus (strain ATCC 38327)</name>
    <name type="common">Allomyces javanicus var. macrogynus</name>
    <dbReference type="NCBI Taxonomy" id="578462"/>
    <lineage>
        <taxon>Eukaryota</taxon>
        <taxon>Fungi</taxon>
        <taxon>Fungi incertae sedis</taxon>
        <taxon>Blastocladiomycota</taxon>
        <taxon>Blastocladiomycetes</taxon>
        <taxon>Blastocladiales</taxon>
        <taxon>Blastocladiaceae</taxon>
        <taxon>Allomyces</taxon>
    </lineage>
</organism>
<evidence type="ECO:0000313" key="3">
    <source>
        <dbReference type="Proteomes" id="UP000054350"/>
    </source>
</evidence>
<dbReference type="Proteomes" id="UP000054350">
    <property type="component" value="Unassembled WGS sequence"/>
</dbReference>